<evidence type="ECO:0000256" key="7">
    <source>
        <dbReference type="SAM" id="Phobius"/>
    </source>
</evidence>
<evidence type="ECO:0000256" key="1">
    <source>
        <dbReference type="ARBA" id="ARBA00004651"/>
    </source>
</evidence>
<dbReference type="SUPFAM" id="SSF103473">
    <property type="entry name" value="MFS general substrate transporter"/>
    <property type="match status" value="1"/>
</dbReference>
<keyword evidence="2" id="KW-0813">Transport</keyword>
<dbReference type="PANTHER" id="PTHR43124:SF8">
    <property type="entry name" value="INNER MEMBRANE TRANSPORT PROTEIN YDHP"/>
    <property type="match status" value="1"/>
</dbReference>
<dbReference type="GO" id="GO:0022857">
    <property type="term" value="F:transmembrane transporter activity"/>
    <property type="evidence" value="ECO:0007669"/>
    <property type="project" value="InterPro"/>
</dbReference>
<evidence type="ECO:0000256" key="3">
    <source>
        <dbReference type="ARBA" id="ARBA00022475"/>
    </source>
</evidence>
<proteinExistence type="predicted"/>
<evidence type="ECO:0000256" key="6">
    <source>
        <dbReference type="ARBA" id="ARBA00023136"/>
    </source>
</evidence>
<feature type="transmembrane region" description="Helical" evidence="7">
    <location>
        <begin position="374"/>
        <end position="393"/>
    </location>
</feature>
<dbReference type="CDD" id="cd17324">
    <property type="entry name" value="MFS_NepI_like"/>
    <property type="match status" value="1"/>
</dbReference>
<dbReference type="Pfam" id="PF07690">
    <property type="entry name" value="MFS_1"/>
    <property type="match status" value="1"/>
</dbReference>
<feature type="transmembrane region" description="Helical" evidence="7">
    <location>
        <begin position="283"/>
        <end position="301"/>
    </location>
</feature>
<dbReference type="GO" id="GO:0005886">
    <property type="term" value="C:plasma membrane"/>
    <property type="evidence" value="ECO:0007669"/>
    <property type="project" value="UniProtKB-SubCell"/>
</dbReference>
<keyword evidence="5 7" id="KW-1133">Transmembrane helix</keyword>
<feature type="transmembrane region" description="Helical" evidence="7">
    <location>
        <begin position="86"/>
        <end position="110"/>
    </location>
</feature>
<name>A0A0F7FED6_PAEDU</name>
<feature type="transmembrane region" description="Helical" evidence="7">
    <location>
        <begin position="347"/>
        <end position="368"/>
    </location>
</feature>
<dbReference type="PATRIC" id="fig|1333534.5.peg.5322"/>
<organism evidence="9 10">
    <name type="scientific">Paenibacillus durus ATCC 35681</name>
    <dbReference type="NCBI Taxonomy" id="1333534"/>
    <lineage>
        <taxon>Bacteria</taxon>
        <taxon>Bacillati</taxon>
        <taxon>Bacillota</taxon>
        <taxon>Bacilli</taxon>
        <taxon>Bacillales</taxon>
        <taxon>Paenibacillaceae</taxon>
        <taxon>Paenibacillus</taxon>
    </lineage>
</organism>
<dbReference type="PANTHER" id="PTHR43124">
    <property type="entry name" value="PURINE EFFLUX PUMP PBUE"/>
    <property type="match status" value="1"/>
</dbReference>
<dbReference type="PROSITE" id="PS50850">
    <property type="entry name" value="MFS"/>
    <property type="match status" value="1"/>
</dbReference>
<keyword evidence="3" id="KW-1003">Cell membrane</keyword>
<dbReference type="AlphaFoldDB" id="A0A0F7FED6"/>
<dbReference type="InterPro" id="IPR020846">
    <property type="entry name" value="MFS_dom"/>
</dbReference>
<keyword evidence="4 7" id="KW-0812">Transmembrane</keyword>
<evidence type="ECO:0000256" key="5">
    <source>
        <dbReference type="ARBA" id="ARBA00022989"/>
    </source>
</evidence>
<feature type="transmembrane region" description="Helical" evidence="7">
    <location>
        <begin position="60"/>
        <end position="79"/>
    </location>
</feature>
<feature type="transmembrane region" description="Helical" evidence="7">
    <location>
        <begin position="219"/>
        <end position="241"/>
    </location>
</feature>
<feature type="transmembrane region" description="Helical" evidence="7">
    <location>
        <begin position="177"/>
        <end position="198"/>
    </location>
</feature>
<protein>
    <submittedName>
        <fullName evidence="9">Arabinose transporter permease</fullName>
    </submittedName>
</protein>
<dbReference type="InterPro" id="IPR050189">
    <property type="entry name" value="MFS_Efflux_Transporters"/>
</dbReference>
<evidence type="ECO:0000259" key="8">
    <source>
        <dbReference type="PROSITE" id="PS50850"/>
    </source>
</evidence>
<feature type="transmembrane region" description="Helical" evidence="7">
    <location>
        <begin position="12"/>
        <end position="40"/>
    </location>
</feature>
<evidence type="ECO:0000256" key="4">
    <source>
        <dbReference type="ARBA" id="ARBA00022692"/>
    </source>
</evidence>
<comment type="subcellular location">
    <subcellularLocation>
        <location evidence="1">Cell membrane</location>
        <topology evidence="1">Multi-pass membrane protein</topology>
    </subcellularLocation>
</comment>
<dbReference type="EMBL" id="CP011114">
    <property type="protein sequence ID" value="AKG37242.1"/>
    <property type="molecule type" value="Genomic_DNA"/>
</dbReference>
<evidence type="ECO:0000313" key="10">
    <source>
        <dbReference type="Proteomes" id="UP000034189"/>
    </source>
</evidence>
<dbReference type="HOGENOM" id="CLU_001265_61_2_9"/>
<feature type="transmembrane region" description="Helical" evidence="7">
    <location>
        <begin position="253"/>
        <end position="271"/>
    </location>
</feature>
<dbReference type="Gene3D" id="1.20.1250.20">
    <property type="entry name" value="MFS general substrate transporter like domains"/>
    <property type="match status" value="1"/>
</dbReference>
<keyword evidence="6 7" id="KW-0472">Membrane</keyword>
<accession>A0A0F7FED6</accession>
<reference evidence="9 10" key="2">
    <citation type="journal article" date="2016" name="Genome Announc.">
        <title>Genome Sequence of a Gram-Positive Diazotroph, Paenibacillus durus Type Strain ATCC 35681.</title>
        <authorList>
            <person name="Halim M.A."/>
            <person name="Rahman A.Y."/>
            <person name="Sim K.S."/>
            <person name="Yam H.C."/>
            <person name="Rahim A.A."/>
            <person name="Ghazali A.H."/>
            <person name="Najimudin N."/>
        </authorList>
    </citation>
    <scope>NUCLEOTIDE SEQUENCE [LARGE SCALE GENOMIC DNA]</scope>
    <source>
        <strain evidence="9 10">ATCC 35681</strain>
    </source>
</reference>
<feature type="transmembrane region" description="Helical" evidence="7">
    <location>
        <begin position="116"/>
        <end position="136"/>
    </location>
</feature>
<feature type="domain" description="Major facilitator superfamily (MFS) profile" evidence="8">
    <location>
        <begin position="21"/>
        <end position="395"/>
    </location>
</feature>
<sequence length="399" mass="42581">MERIQYKKNQTAAVVSSFPIAIMSLTIGAFAIGMTEFVIMGLLPNVASDLNVSIPKAGQLITGYALGVAVGGPIMAIITNRLPKKMLLCLLMLLFILGNIIAAVAPSYSVLMVSRILTALTHGTFYGVGSIIASGLVRHDKRASAISLMMAGITVANIIGVPFGTFIGQHFGWRASFTSIAILGVLSLICIITFIPKIRNEASSTLIRQLKALAQPKLVLIYLAGAFGVSSLFIVFTYIAPLLEEVTGFAEHSVSWILVLFGCGVTLGNLLGGKLADWKLMPWLIVSFTLMAAVLALFWFTDRNPTAAVITIFIWGMVTFGLFPGLQLRIMTLAKDAPALASTTNHAVLNLGNAGAASLGGLVITQFGLSTLPLFGSLLSFIGLLLIVIVYVWDRRDAF</sequence>
<reference evidence="9 10" key="1">
    <citation type="submission" date="2015-03" db="EMBL/GenBank/DDBJ databases">
        <authorList>
            <person name="Abdul Halim M."/>
        </authorList>
    </citation>
    <scope>NUCLEOTIDE SEQUENCE [LARGE SCALE GENOMIC DNA]</scope>
    <source>
        <strain evidence="9 10">ATCC 35681</strain>
    </source>
</reference>
<feature type="transmembrane region" description="Helical" evidence="7">
    <location>
        <begin position="307"/>
        <end position="326"/>
    </location>
</feature>
<dbReference type="InterPro" id="IPR036259">
    <property type="entry name" value="MFS_trans_sf"/>
</dbReference>
<dbReference type="Proteomes" id="UP000034189">
    <property type="component" value="Chromosome"/>
</dbReference>
<feature type="transmembrane region" description="Helical" evidence="7">
    <location>
        <begin position="148"/>
        <end position="171"/>
    </location>
</feature>
<gene>
    <name evidence="9" type="ORF">VK70_24365</name>
</gene>
<dbReference type="InterPro" id="IPR011701">
    <property type="entry name" value="MFS"/>
</dbReference>
<evidence type="ECO:0000313" key="9">
    <source>
        <dbReference type="EMBL" id="AKG37242.1"/>
    </source>
</evidence>
<evidence type="ECO:0000256" key="2">
    <source>
        <dbReference type="ARBA" id="ARBA00022448"/>
    </source>
</evidence>